<proteinExistence type="predicted"/>
<gene>
    <name evidence="1" type="ORF">METZ01_LOCUS179605</name>
</gene>
<protein>
    <submittedName>
        <fullName evidence="1">Uncharacterized protein</fullName>
    </submittedName>
</protein>
<evidence type="ECO:0000313" key="1">
    <source>
        <dbReference type="EMBL" id="SVB26751.1"/>
    </source>
</evidence>
<dbReference type="InterPro" id="IPR051454">
    <property type="entry name" value="RNA/ubiquinone_mod_enzymes"/>
</dbReference>
<feature type="non-terminal residue" evidence="1">
    <location>
        <position position="181"/>
    </location>
</feature>
<accession>A0A382CM81</accession>
<dbReference type="PANTHER" id="PTHR30217">
    <property type="entry name" value="PEPTIDASE U32 FAMILY"/>
    <property type="match status" value="1"/>
</dbReference>
<dbReference type="AlphaFoldDB" id="A0A382CM81"/>
<reference evidence="1" key="1">
    <citation type="submission" date="2018-05" db="EMBL/GenBank/DDBJ databases">
        <authorList>
            <person name="Lanie J.A."/>
            <person name="Ng W.-L."/>
            <person name="Kazmierczak K.M."/>
            <person name="Andrzejewski T.M."/>
            <person name="Davidsen T.M."/>
            <person name="Wayne K.J."/>
            <person name="Tettelin H."/>
            <person name="Glass J.I."/>
            <person name="Rusch D."/>
            <person name="Podicherti R."/>
            <person name="Tsui H.-C.T."/>
            <person name="Winkler M.E."/>
        </authorList>
    </citation>
    <scope>NUCLEOTIDE SEQUENCE</scope>
</reference>
<name>A0A382CM81_9ZZZZ</name>
<organism evidence="1">
    <name type="scientific">marine metagenome</name>
    <dbReference type="NCBI Taxonomy" id="408172"/>
    <lineage>
        <taxon>unclassified sequences</taxon>
        <taxon>metagenomes</taxon>
        <taxon>ecological metagenomes</taxon>
    </lineage>
</organism>
<dbReference type="EMBL" id="UINC01035019">
    <property type="protein sequence ID" value="SVB26751.1"/>
    <property type="molecule type" value="Genomic_DNA"/>
</dbReference>
<dbReference type="Pfam" id="PF01136">
    <property type="entry name" value="Peptidase_U32"/>
    <property type="match status" value="1"/>
</dbReference>
<dbReference type="InterPro" id="IPR001539">
    <property type="entry name" value="Peptidase_U32"/>
</dbReference>
<sequence length="181" mass="20629">MGRLDTDSLLSLTDAALESGLSPVLQWDTLCTESNFENCIKLLDDLPLSKFAAIRVQDIGAAEWVRHELPEIPLHFIAETGNHNLTGLLRWHEYFGQQLQRFALSSELPISTLINYCRSLTVPCEILAAGRILLFYTPRKLLGNYESSKNSFVFNEKRLVPSDQPQRQFPTLENQHGTFMY</sequence>